<protein>
    <recommendedName>
        <fullName evidence="1">Mutator-like transposase domain-containing protein</fullName>
    </recommendedName>
</protein>
<name>A0A8K0C6Q5_IGNLU</name>
<gene>
    <name evidence="2" type="ORF">ILUMI_26428</name>
</gene>
<dbReference type="EMBL" id="VTPC01091083">
    <property type="protein sequence ID" value="KAF2879741.1"/>
    <property type="molecule type" value="Genomic_DNA"/>
</dbReference>
<dbReference type="OrthoDB" id="6431392at2759"/>
<dbReference type="AlphaFoldDB" id="A0A8K0C6Q5"/>
<reference evidence="2" key="1">
    <citation type="submission" date="2019-08" db="EMBL/GenBank/DDBJ databases">
        <title>The genome of the North American firefly Photinus pyralis.</title>
        <authorList>
            <consortium name="Photinus pyralis genome working group"/>
            <person name="Fallon T.R."/>
            <person name="Sander Lower S.E."/>
            <person name="Weng J.-K."/>
        </authorList>
    </citation>
    <scope>NUCLEOTIDE SEQUENCE</scope>
    <source>
        <strain evidence="2">TRF0915ILg1</strain>
        <tissue evidence="2">Whole body</tissue>
    </source>
</reference>
<organism evidence="2 3">
    <name type="scientific">Ignelater luminosus</name>
    <name type="common">Cucubano</name>
    <name type="synonym">Pyrophorus luminosus</name>
    <dbReference type="NCBI Taxonomy" id="2038154"/>
    <lineage>
        <taxon>Eukaryota</taxon>
        <taxon>Metazoa</taxon>
        <taxon>Ecdysozoa</taxon>
        <taxon>Arthropoda</taxon>
        <taxon>Hexapoda</taxon>
        <taxon>Insecta</taxon>
        <taxon>Pterygota</taxon>
        <taxon>Neoptera</taxon>
        <taxon>Endopterygota</taxon>
        <taxon>Coleoptera</taxon>
        <taxon>Polyphaga</taxon>
        <taxon>Elateriformia</taxon>
        <taxon>Elateroidea</taxon>
        <taxon>Elateridae</taxon>
        <taxon>Agrypninae</taxon>
        <taxon>Pyrophorini</taxon>
        <taxon>Ignelater</taxon>
    </lineage>
</organism>
<dbReference type="Pfam" id="PF20700">
    <property type="entry name" value="Mutator"/>
    <property type="match status" value="1"/>
</dbReference>
<evidence type="ECO:0000313" key="3">
    <source>
        <dbReference type="Proteomes" id="UP000801492"/>
    </source>
</evidence>
<evidence type="ECO:0000313" key="2">
    <source>
        <dbReference type="EMBL" id="KAF2879741.1"/>
    </source>
</evidence>
<sequence>MFDVQPRIATDDRYHDIEAKAQNASYNLSETDLNEETSLTLLTIKQENATSLSDIIKGRRVVDLGYVLTQFEHIVKYTQYCTMGKMNFVKEGTAGLHSSLYFHCDNCDKTVVLSKSNNHPWKQKGVNKRVVRDCLSTGIGHRQCEELLTLLDVPFMNQGLLPKKQLKRGTNICVKQYKQGKKKQHAIDKRNLTVVDGKEMPYIMVIVDGGWSKQSYGHGYNASSGV</sequence>
<keyword evidence="3" id="KW-1185">Reference proteome</keyword>
<feature type="non-terminal residue" evidence="2">
    <location>
        <position position="1"/>
    </location>
</feature>
<dbReference type="Proteomes" id="UP000801492">
    <property type="component" value="Unassembled WGS sequence"/>
</dbReference>
<proteinExistence type="predicted"/>
<evidence type="ECO:0000259" key="1">
    <source>
        <dbReference type="Pfam" id="PF20700"/>
    </source>
</evidence>
<comment type="caution">
    <text evidence="2">The sequence shown here is derived from an EMBL/GenBank/DDBJ whole genome shotgun (WGS) entry which is preliminary data.</text>
</comment>
<feature type="domain" description="Mutator-like transposase" evidence="1">
    <location>
        <begin position="58"/>
        <end position="226"/>
    </location>
</feature>
<dbReference type="InterPro" id="IPR049012">
    <property type="entry name" value="Mutator_transp_dom"/>
</dbReference>
<accession>A0A8K0C6Q5</accession>